<dbReference type="InterPro" id="IPR050237">
    <property type="entry name" value="ATP-dep_AMP-bd_enzyme"/>
</dbReference>
<dbReference type="InterPro" id="IPR045851">
    <property type="entry name" value="AMP-bd_C_sf"/>
</dbReference>
<dbReference type="EMBL" id="JACORU010000001">
    <property type="protein sequence ID" value="MBC5763003.1"/>
    <property type="molecule type" value="Genomic_DNA"/>
</dbReference>
<evidence type="ECO:0000313" key="3">
    <source>
        <dbReference type="EMBL" id="MBC5763003.1"/>
    </source>
</evidence>
<dbReference type="PROSITE" id="PS00455">
    <property type="entry name" value="AMP_BINDING"/>
    <property type="match status" value="1"/>
</dbReference>
<gene>
    <name evidence="3" type="ORF">H8R02_00960</name>
</gene>
<dbReference type="Gene3D" id="3.30.300.30">
    <property type="match status" value="1"/>
</dbReference>
<accession>A0A923M4Y7</accession>
<dbReference type="InterPro" id="IPR000873">
    <property type="entry name" value="AMP-dep_synth/lig_dom"/>
</dbReference>
<dbReference type="Gene3D" id="3.40.50.12780">
    <property type="entry name" value="N-terminal domain of ligase-like"/>
    <property type="match status" value="1"/>
</dbReference>
<dbReference type="InterPro" id="IPR025110">
    <property type="entry name" value="AMP-bd_C"/>
</dbReference>
<comment type="caution">
    <text evidence="3">The sequence shown here is derived from an EMBL/GenBank/DDBJ whole genome shotgun (WGS) entry which is preliminary data.</text>
</comment>
<organism evidence="3 4">
    <name type="scientific">Ramlibacter albus</name>
    <dbReference type="NCBI Taxonomy" id="2079448"/>
    <lineage>
        <taxon>Bacteria</taxon>
        <taxon>Pseudomonadati</taxon>
        <taxon>Pseudomonadota</taxon>
        <taxon>Betaproteobacteria</taxon>
        <taxon>Burkholderiales</taxon>
        <taxon>Comamonadaceae</taxon>
        <taxon>Ramlibacter</taxon>
    </lineage>
</organism>
<dbReference type="InterPro" id="IPR020845">
    <property type="entry name" value="AMP-binding_CS"/>
</dbReference>
<feature type="domain" description="AMP-binding enzyme C-terminal" evidence="2">
    <location>
        <begin position="426"/>
        <end position="500"/>
    </location>
</feature>
<dbReference type="SUPFAM" id="SSF56801">
    <property type="entry name" value="Acetyl-CoA synthetase-like"/>
    <property type="match status" value="1"/>
</dbReference>
<dbReference type="PANTHER" id="PTHR43767:SF1">
    <property type="entry name" value="NONRIBOSOMAL PEPTIDE SYNTHASE PES1 (EUROFUNG)-RELATED"/>
    <property type="match status" value="1"/>
</dbReference>
<dbReference type="Pfam" id="PF13193">
    <property type="entry name" value="AMP-binding_C"/>
    <property type="match status" value="1"/>
</dbReference>
<dbReference type="InterPro" id="IPR042099">
    <property type="entry name" value="ANL_N_sf"/>
</dbReference>
<dbReference type="Pfam" id="PF00501">
    <property type="entry name" value="AMP-binding"/>
    <property type="match status" value="1"/>
</dbReference>
<dbReference type="AlphaFoldDB" id="A0A923M4Y7"/>
<dbReference type="PANTHER" id="PTHR43767">
    <property type="entry name" value="LONG-CHAIN-FATTY-ACID--COA LIGASE"/>
    <property type="match status" value="1"/>
</dbReference>
<name>A0A923M4Y7_9BURK</name>
<dbReference type="RefSeq" id="WP_187079478.1">
    <property type="nucleotide sequence ID" value="NZ_JACORU010000001.1"/>
</dbReference>
<evidence type="ECO:0000259" key="2">
    <source>
        <dbReference type="Pfam" id="PF13193"/>
    </source>
</evidence>
<evidence type="ECO:0000313" key="4">
    <source>
        <dbReference type="Proteomes" id="UP000596827"/>
    </source>
</evidence>
<reference evidence="3" key="1">
    <citation type="submission" date="2020-08" db="EMBL/GenBank/DDBJ databases">
        <title>Ramlibacter sp. GTP1 16S ribosomal RNA gene genome sequencing and assembly.</title>
        <authorList>
            <person name="Kang M."/>
        </authorList>
    </citation>
    <scope>NUCLEOTIDE SEQUENCE</scope>
    <source>
        <strain evidence="3">GTP1</strain>
    </source>
</reference>
<evidence type="ECO:0000259" key="1">
    <source>
        <dbReference type="Pfam" id="PF00501"/>
    </source>
</evidence>
<keyword evidence="4" id="KW-1185">Reference proteome</keyword>
<protein>
    <submittedName>
        <fullName evidence="3">AMP-binding protein</fullName>
    </submittedName>
</protein>
<proteinExistence type="predicted"/>
<feature type="domain" description="AMP-dependent synthetase/ligase" evidence="1">
    <location>
        <begin position="15"/>
        <end position="374"/>
    </location>
</feature>
<dbReference type="GO" id="GO:0016878">
    <property type="term" value="F:acid-thiol ligase activity"/>
    <property type="evidence" value="ECO:0007669"/>
    <property type="project" value="UniProtKB-ARBA"/>
</dbReference>
<sequence>MSTLAEMISACGRNLPLKTAFVQGTRTATWKQVDERSSRFASALADLGIRRGDAVAILSQERIEVYEHWFGCIKAGAMRVGINWRYSVREMQHILVDCRPKLLLVDAHCAASVPALAPTLAALGCKVVGFGDGHGQLLDYEALLSTTSPAREPVPYTGDETVLITYTSGTTGFPKGVMVSERAVRKAILYTALFSGVSADDVWYRPNQSSWIVLIGNSCGLANGVTMVIPDGVFEVKAFLRDIERLRVSVALLVPTSLQRMLDECRDGTYDLSSLRTLIYGGGPISPRLLRRAQEELRCRMVQVYGLTEATWVSYLRDGDHVSGLAERPALLESAGTIATHFEASIRDEDGQPVPSGSIGTLWLRGPCVMSGYLNLPELTASVLKPDGWLITHDMGYLDDSGYLFLKDRKNFLIVTGGVNVYGSAVEAVLAEHPAISEVAVVGLPDERWGETVAAVVVVVPGGEIDLAGLRSFCEGKLARMEIPKRLFTVLELPRTFTGKIDKVSIRSSLLEQD</sequence>
<dbReference type="Proteomes" id="UP000596827">
    <property type="component" value="Unassembled WGS sequence"/>
</dbReference>